<evidence type="ECO:0000256" key="1">
    <source>
        <dbReference type="SAM" id="Phobius"/>
    </source>
</evidence>
<protein>
    <recommendedName>
        <fullName evidence="4">O-antigen polymerase</fullName>
    </recommendedName>
</protein>
<organism evidence="2 3">
    <name type="scientific">Uliginosibacterium aquaticum</name>
    <dbReference type="NCBI Taxonomy" id="2731212"/>
    <lineage>
        <taxon>Bacteria</taxon>
        <taxon>Pseudomonadati</taxon>
        <taxon>Pseudomonadota</taxon>
        <taxon>Betaproteobacteria</taxon>
        <taxon>Rhodocyclales</taxon>
        <taxon>Zoogloeaceae</taxon>
        <taxon>Uliginosibacterium</taxon>
    </lineage>
</organism>
<evidence type="ECO:0008006" key="4">
    <source>
        <dbReference type="Google" id="ProtNLM"/>
    </source>
</evidence>
<feature type="transmembrane region" description="Helical" evidence="1">
    <location>
        <begin position="56"/>
        <end position="73"/>
    </location>
</feature>
<feature type="transmembrane region" description="Helical" evidence="1">
    <location>
        <begin position="111"/>
        <end position="129"/>
    </location>
</feature>
<feature type="transmembrane region" description="Helical" evidence="1">
    <location>
        <begin position="351"/>
        <end position="373"/>
    </location>
</feature>
<sequence length="436" mass="47863">MNMNPQQPFLYKGGLPFLPYFLLLLSVALIIGASGNLLALWGYNYAGLGGNPIEKIHPSTFTLIAALLSLLGYRNGAQRLQAGLLQPAIFTSLCCSLLAIVYAQLVLKQPLSGLIVSWLTPVLLLALLLQMNRSQALRLEYLLHALMLVNSIMGVIEFVQGSALVPPVLLDYTGSGAELDVSEWGEWRASGLFGHPLAATLACGLVVVAVYALICFRRASRLQIFTLLHCLAVMPLFGGRTSIFATILFVLLMSLARLWLDFSGKTDNRIDLFKVLCAVFALLCAALWAYQAGMLDPLLERLQDDKGSGQTRFSALEIVADTSWLELFFGDFKGLLPYRQVVFGTIYGIEIFWVGMLLIYGALASVFIFIGCWRALCLCAETYSSLAWWPITFFFFAISSGVGLTVKSTAFSFLMIVFVFMLCSRRSGGVEESLSA</sequence>
<feature type="transmembrane region" description="Helical" evidence="1">
    <location>
        <begin position="192"/>
        <end position="214"/>
    </location>
</feature>
<dbReference type="Proteomes" id="UP000778523">
    <property type="component" value="Unassembled WGS sequence"/>
</dbReference>
<feature type="transmembrane region" description="Helical" evidence="1">
    <location>
        <begin position="85"/>
        <end position="105"/>
    </location>
</feature>
<keyword evidence="3" id="KW-1185">Reference proteome</keyword>
<feature type="transmembrane region" description="Helical" evidence="1">
    <location>
        <begin position="385"/>
        <end position="404"/>
    </location>
</feature>
<evidence type="ECO:0000313" key="2">
    <source>
        <dbReference type="EMBL" id="NSL54037.1"/>
    </source>
</evidence>
<dbReference type="EMBL" id="JABCSC020000001">
    <property type="protein sequence ID" value="NSL54037.1"/>
    <property type="molecule type" value="Genomic_DNA"/>
</dbReference>
<reference evidence="2 3" key="1">
    <citation type="submission" date="2020-06" db="EMBL/GenBank/DDBJ databases">
        <title>Draft genome of Uliginosibacterium sp. IMCC34675.</title>
        <authorList>
            <person name="Song J."/>
        </authorList>
    </citation>
    <scope>NUCLEOTIDE SEQUENCE [LARGE SCALE GENOMIC DNA]</scope>
    <source>
        <strain evidence="2 3">IMCC34675</strain>
    </source>
</reference>
<keyword evidence="1" id="KW-1133">Transmembrane helix</keyword>
<feature type="transmembrane region" description="Helical" evidence="1">
    <location>
        <begin position="20"/>
        <end position="44"/>
    </location>
</feature>
<keyword evidence="1" id="KW-0812">Transmembrane</keyword>
<dbReference type="NCBIfam" id="NF038256">
    <property type="entry name" value="exopoly_VpsF"/>
    <property type="match status" value="1"/>
</dbReference>
<comment type="caution">
    <text evidence="2">The sequence shown here is derived from an EMBL/GenBank/DDBJ whole genome shotgun (WGS) entry which is preliminary data.</text>
</comment>
<name>A0ABX2IDB1_9RHOO</name>
<evidence type="ECO:0000313" key="3">
    <source>
        <dbReference type="Proteomes" id="UP000778523"/>
    </source>
</evidence>
<accession>A0ABX2IDB1</accession>
<feature type="transmembrane region" description="Helical" evidence="1">
    <location>
        <begin position="243"/>
        <end position="260"/>
    </location>
</feature>
<proteinExistence type="predicted"/>
<feature type="transmembrane region" description="Helical" evidence="1">
    <location>
        <begin position="272"/>
        <end position="290"/>
    </location>
</feature>
<feature type="transmembrane region" description="Helical" evidence="1">
    <location>
        <begin position="221"/>
        <end position="237"/>
    </location>
</feature>
<gene>
    <name evidence="2" type="ORF">HJ583_003270</name>
</gene>
<keyword evidence="1" id="KW-0472">Membrane</keyword>
<feature type="transmembrane region" description="Helical" evidence="1">
    <location>
        <begin position="141"/>
        <end position="159"/>
    </location>
</feature>
<dbReference type="InterPro" id="IPR048041">
    <property type="entry name" value="VpsF-like"/>
</dbReference>